<sequence length="70" mass="7291">MYLMNCFVLLYIALPSATAATIEAKLSSAKTMSEALFATAVPDPIAIPISAFFKAGASFTPSPVIATTSF</sequence>
<evidence type="ECO:0000313" key="2">
    <source>
        <dbReference type="EMBL" id="MBX24790.1"/>
    </source>
</evidence>
<dbReference type="EMBL" id="GGEC01044306">
    <property type="protein sequence ID" value="MBX24790.1"/>
    <property type="molecule type" value="Transcribed_RNA"/>
</dbReference>
<keyword evidence="1" id="KW-0732">Signal</keyword>
<proteinExistence type="predicted"/>
<evidence type="ECO:0000256" key="1">
    <source>
        <dbReference type="SAM" id="SignalP"/>
    </source>
</evidence>
<dbReference type="AlphaFoldDB" id="A0A2P2M3J4"/>
<organism evidence="2">
    <name type="scientific">Rhizophora mucronata</name>
    <name type="common">Asiatic mangrove</name>
    <dbReference type="NCBI Taxonomy" id="61149"/>
    <lineage>
        <taxon>Eukaryota</taxon>
        <taxon>Viridiplantae</taxon>
        <taxon>Streptophyta</taxon>
        <taxon>Embryophyta</taxon>
        <taxon>Tracheophyta</taxon>
        <taxon>Spermatophyta</taxon>
        <taxon>Magnoliopsida</taxon>
        <taxon>eudicotyledons</taxon>
        <taxon>Gunneridae</taxon>
        <taxon>Pentapetalae</taxon>
        <taxon>rosids</taxon>
        <taxon>fabids</taxon>
        <taxon>Malpighiales</taxon>
        <taxon>Rhizophoraceae</taxon>
        <taxon>Rhizophora</taxon>
    </lineage>
</organism>
<reference evidence="2" key="1">
    <citation type="submission" date="2018-02" db="EMBL/GenBank/DDBJ databases">
        <title>Rhizophora mucronata_Transcriptome.</title>
        <authorList>
            <person name="Meera S.P."/>
            <person name="Sreeshan A."/>
            <person name="Augustine A."/>
        </authorList>
    </citation>
    <scope>NUCLEOTIDE SEQUENCE</scope>
    <source>
        <tissue evidence="2">Leaf</tissue>
    </source>
</reference>
<accession>A0A2P2M3J4</accession>
<feature type="chain" id="PRO_5015149175" evidence="1">
    <location>
        <begin position="20"/>
        <end position="70"/>
    </location>
</feature>
<protein>
    <submittedName>
        <fullName evidence="2">Calcium-transporting ATPase 3 endoplasmic reticulum-type</fullName>
    </submittedName>
</protein>
<feature type="signal peptide" evidence="1">
    <location>
        <begin position="1"/>
        <end position="19"/>
    </location>
</feature>
<name>A0A2P2M3J4_RHIMU</name>